<organism evidence="11 12">
    <name type="scientific">Streptococcus equinus</name>
    <name type="common">Streptococcus bovis</name>
    <dbReference type="NCBI Taxonomy" id="1335"/>
    <lineage>
        <taxon>Bacteria</taxon>
        <taxon>Bacillati</taxon>
        <taxon>Bacillota</taxon>
        <taxon>Bacilli</taxon>
        <taxon>Lactobacillales</taxon>
        <taxon>Streptococcaceae</taxon>
        <taxon>Streptococcus</taxon>
    </lineage>
</organism>
<evidence type="ECO:0000256" key="6">
    <source>
        <dbReference type="ARBA" id="ARBA00022777"/>
    </source>
</evidence>
<dbReference type="InterPro" id="IPR050482">
    <property type="entry name" value="Sensor_HK_TwoCompSys"/>
</dbReference>
<evidence type="ECO:0000256" key="8">
    <source>
        <dbReference type="ARBA" id="ARBA00023012"/>
    </source>
</evidence>
<evidence type="ECO:0000256" key="5">
    <source>
        <dbReference type="ARBA" id="ARBA00022741"/>
    </source>
</evidence>
<name>A0A1H0QB94_STREI</name>
<sequence length="441" mass="50408">MAVMRGLKNIELAKRALIIINFLAVLFYSSIYLSATKYIIESDLSRSLLEKINVIPSSPERIFWLSNVFFAGLLVVIFIRNWQFEKATQAKNWLAVIEVMLLFATFFALQLSYNGLILLVFMDIFFSYTDFYTFREKKSWLLFIVASFGALLLSNYDVLSLLVRTPDLDVYINFFPASTRLAILFIKNSLVSLNMIVFIISLMTYIIYSVTENHKIEEELLMASQANTRLKEYVAVSEKITEDRERRRIAREIHDTIGHALTGISAGIDAVTVLIDLDPDHAKKQLKSVSNVVREGIVDVRRSLNKMRPGALENRTLKDALEKMLAEYQELSHLQIDLNYHWDHVDFDKTKEDVIFRVIQESVTNSLRHGRATKIKISMLNEDDYVLLIKDNGTGSETITYGFGLTQMTERLAIIGGRVAFSGKDGFATTIHIPKIKGEEE</sequence>
<dbReference type="InterPro" id="IPR011712">
    <property type="entry name" value="Sig_transdc_His_kin_sub3_dim/P"/>
</dbReference>
<accession>A0A1H0QB94</accession>
<evidence type="ECO:0000256" key="7">
    <source>
        <dbReference type="ARBA" id="ARBA00022840"/>
    </source>
</evidence>
<dbReference type="EMBL" id="FNJK01000006">
    <property type="protein sequence ID" value="SDP13959.1"/>
    <property type="molecule type" value="Genomic_DNA"/>
</dbReference>
<dbReference type="GO" id="GO:0000155">
    <property type="term" value="F:phosphorelay sensor kinase activity"/>
    <property type="evidence" value="ECO:0007669"/>
    <property type="project" value="InterPro"/>
</dbReference>
<dbReference type="Pfam" id="PF07730">
    <property type="entry name" value="HisKA_3"/>
    <property type="match status" value="1"/>
</dbReference>
<dbReference type="AlphaFoldDB" id="A0A1H0QB94"/>
<feature type="domain" description="Signal transduction histidine kinase subgroup 3 dimerisation and phosphoacceptor" evidence="10">
    <location>
        <begin position="245"/>
        <end position="312"/>
    </location>
</feature>
<keyword evidence="4" id="KW-0808">Transferase</keyword>
<dbReference type="InterPro" id="IPR036890">
    <property type="entry name" value="HATPase_C_sf"/>
</dbReference>
<dbReference type="GO" id="GO:0046983">
    <property type="term" value="F:protein dimerization activity"/>
    <property type="evidence" value="ECO:0007669"/>
    <property type="project" value="InterPro"/>
</dbReference>
<dbReference type="SUPFAM" id="SSF55874">
    <property type="entry name" value="ATPase domain of HSP90 chaperone/DNA topoisomerase II/histidine kinase"/>
    <property type="match status" value="1"/>
</dbReference>
<keyword evidence="7" id="KW-0067">ATP-binding</keyword>
<dbReference type="Gene3D" id="3.30.565.10">
    <property type="entry name" value="Histidine kinase-like ATPase, C-terminal domain"/>
    <property type="match status" value="1"/>
</dbReference>
<feature type="transmembrane region" description="Helical" evidence="9">
    <location>
        <begin position="140"/>
        <end position="163"/>
    </location>
</feature>
<feature type="transmembrane region" description="Helical" evidence="9">
    <location>
        <begin position="183"/>
        <end position="208"/>
    </location>
</feature>
<protein>
    <recommendedName>
        <fullName evidence="2">histidine kinase</fullName>
        <ecNumber evidence="2">2.7.13.3</ecNumber>
    </recommendedName>
</protein>
<feature type="transmembrane region" description="Helical" evidence="9">
    <location>
        <begin position="62"/>
        <end position="80"/>
    </location>
</feature>
<keyword evidence="8" id="KW-0902">Two-component regulatory system</keyword>
<evidence type="ECO:0000256" key="9">
    <source>
        <dbReference type="SAM" id="Phobius"/>
    </source>
</evidence>
<evidence type="ECO:0000256" key="2">
    <source>
        <dbReference type="ARBA" id="ARBA00012438"/>
    </source>
</evidence>
<dbReference type="GO" id="GO:0005524">
    <property type="term" value="F:ATP binding"/>
    <property type="evidence" value="ECO:0007669"/>
    <property type="project" value="UniProtKB-KW"/>
</dbReference>
<comment type="catalytic activity">
    <reaction evidence="1">
        <text>ATP + protein L-histidine = ADP + protein N-phospho-L-histidine.</text>
        <dbReference type="EC" id="2.7.13.3"/>
    </reaction>
</comment>
<evidence type="ECO:0000256" key="1">
    <source>
        <dbReference type="ARBA" id="ARBA00000085"/>
    </source>
</evidence>
<dbReference type="Proteomes" id="UP000183816">
    <property type="component" value="Unassembled WGS sequence"/>
</dbReference>
<keyword evidence="9" id="KW-1133">Transmembrane helix</keyword>
<keyword evidence="6 11" id="KW-0418">Kinase</keyword>
<reference evidence="11 12" key="1">
    <citation type="submission" date="2016-10" db="EMBL/GenBank/DDBJ databases">
        <authorList>
            <person name="de Groot N.N."/>
        </authorList>
    </citation>
    <scope>NUCLEOTIDE SEQUENCE [LARGE SCALE GENOMIC DNA]</scope>
    <source>
        <strain evidence="11 12">Sb04</strain>
    </source>
</reference>
<evidence type="ECO:0000256" key="4">
    <source>
        <dbReference type="ARBA" id="ARBA00022679"/>
    </source>
</evidence>
<keyword evidence="9" id="KW-0812">Transmembrane</keyword>
<dbReference type="PANTHER" id="PTHR24421:SF10">
    <property type="entry name" value="NITRATE_NITRITE SENSOR PROTEIN NARQ"/>
    <property type="match status" value="1"/>
</dbReference>
<dbReference type="CDD" id="cd16917">
    <property type="entry name" value="HATPase_UhpB-NarQ-NarX-like"/>
    <property type="match status" value="1"/>
</dbReference>
<evidence type="ECO:0000259" key="10">
    <source>
        <dbReference type="Pfam" id="PF07730"/>
    </source>
</evidence>
<dbReference type="Gene3D" id="1.20.5.1930">
    <property type="match status" value="1"/>
</dbReference>
<gene>
    <name evidence="11" type="ORF">SAMN05216347_10623</name>
</gene>
<evidence type="ECO:0000313" key="11">
    <source>
        <dbReference type="EMBL" id="SDP13959.1"/>
    </source>
</evidence>
<keyword evidence="9" id="KW-0472">Membrane</keyword>
<dbReference type="EC" id="2.7.13.3" evidence="2"/>
<keyword evidence="3" id="KW-0597">Phosphoprotein</keyword>
<feature type="transmembrane region" description="Helical" evidence="9">
    <location>
        <begin position="12"/>
        <end position="35"/>
    </location>
</feature>
<dbReference type="GO" id="GO:0016020">
    <property type="term" value="C:membrane"/>
    <property type="evidence" value="ECO:0007669"/>
    <property type="project" value="InterPro"/>
</dbReference>
<evidence type="ECO:0000313" key="12">
    <source>
        <dbReference type="Proteomes" id="UP000183816"/>
    </source>
</evidence>
<dbReference type="PANTHER" id="PTHR24421">
    <property type="entry name" value="NITRATE/NITRITE SENSOR PROTEIN NARX-RELATED"/>
    <property type="match status" value="1"/>
</dbReference>
<evidence type="ECO:0000256" key="3">
    <source>
        <dbReference type="ARBA" id="ARBA00022553"/>
    </source>
</evidence>
<keyword evidence="5" id="KW-0547">Nucleotide-binding</keyword>
<proteinExistence type="predicted"/>